<sequence>MFTGMDGSTSNCNTTDTGCSVSGLNCGQVYNVSVTAYDNDCYSLTTNITQVSSAPCAPTNAKVTIDCSGNSINVTWSPSKGAESYTVTATGTDGHTHDCNTTSNVCNIIDVHCGETYLISVTAHNKDCSSDNVTVGNFNTVPCVADHVVVEIDCFTNDALVSWQENNNIQISYTAVAHNLSGTDISCSTSSTSCHISGLECGHEYSFWVTAGNQQCTSPRSVVYKTLTAPCQPQDLTEGRDCKSNDGFLSWTESRGALYYTASMSRNGETLHCNSTKTNCTVRALQCGQSYNVSVVALDNKCSSPTSSTTILDTAPCQPQNLISLLECSSQIAELSWGTSDGAHLYELTIHSAKEGMFSYNTSNNYFYELLYCGQNYSFNVMAIGSRCNSSSSQTLYQKSVPCFPQNSEVFMDCKNKSATYSWEANTEALSYLAMVHQDETIVYSCETETTSCLVPNLNCGTNYTFSVLAGDLTCNSSFSSPIVSGVVPCPPDQVETSIYHRTVKPQEVRISWNGSNCGEEYMASVIGEIGSDQYSSFTLNSYWTSYMDFYIPVPCSSSYNVTVTARNSAGVSDPSHTLEGFTAPCTPSGNAQQVVNGNLLLSWDESVNTEEYRVFDLADNHTVCKTSALSCETSYTTNTLYLIAVNEAGESEPTIFPGASRK</sequence>
<keyword evidence="3" id="KW-1185">Reference proteome</keyword>
<dbReference type="CDD" id="cd00063">
    <property type="entry name" value="FN3"/>
    <property type="match status" value="1"/>
</dbReference>
<dbReference type="PROSITE" id="PS50853">
    <property type="entry name" value="FN3"/>
    <property type="match status" value="4"/>
</dbReference>
<dbReference type="PANTHER" id="PTHR47135">
    <property type="entry name" value="FIBRONECTIN TYPE III DOMAIN-CONTAINING PROTEIN 7"/>
    <property type="match status" value="1"/>
</dbReference>
<accession>A0A8C5WGH5</accession>
<dbReference type="GeneTree" id="ENSGT00390000004674"/>
<evidence type="ECO:0000313" key="3">
    <source>
        <dbReference type="Proteomes" id="UP000694569"/>
    </source>
</evidence>
<reference evidence="2" key="2">
    <citation type="submission" date="2025-09" db="UniProtKB">
        <authorList>
            <consortium name="Ensembl"/>
        </authorList>
    </citation>
    <scope>IDENTIFICATION</scope>
</reference>
<dbReference type="AlphaFoldDB" id="A0A8C5WGH5"/>
<dbReference type="InterPro" id="IPR003961">
    <property type="entry name" value="FN3_dom"/>
</dbReference>
<protein>
    <recommendedName>
        <fullName evidence="1">Fibronectin type-III domain-containing protein</fullName>
    </recommendedName>
</protein>
<dbReference type="PANTHER" id="PTHR47135:SF3">
    <property type="entry name" value="FIBRONECTIN TYPE-III DOMAIN-CONTAINING PROTEIN"/>
    <property type="match status" value="1"/>
</dbReference>
<evidence type="ECO:0000259" key="1">
    <source>
        <dbReference type="PROSITE" id="PS50853"/>
    </source>
</evidence>
<evidence type="ECO:0000313" key="2">
    <source>
        <dbReference type="Ensembl" id="ENSLLEP00000036433.1"/>
    </source>
</evidence>
<feature type="domain" description="Fibronectin type-III" evidence="1">
    <location>
        <begin position="57"/>
        <end position="143"/>
    </location>
</feature>
<dbReference type="InterPro" id="IPR013783">
    <property type="entry name" value="Ig-like_fold"/>
</dbReference>
<dbReference type="SMART" id="SM00060">
    <property type="entry name" value="FN3"/>
    <property type="match status" value="6"/>
</dbReference>
<dbReference type="Proteomes" id="UP000694569">
    <property type="component" value="Unplaced"/>
</dbReference>
<dbReference type="Ensembl" id="ENSLLET00000037837.1">
    <property type="protein sequence ID" value="ENSLLEP00000036433.1"/>
    <property type="gene ID" value="ENSLLEG00000023083.1"/>
</dbReference>
<dbReference type="InterPro" id="IPR036116">
    <property type="entry name" value="FN3_sf"/>
</dbReference>
<feature type="domain" description="Fibronectin type-III" evidence="1">
    <location>
        <begin position="144"/>
        <end position="231"/>
    </location>
</feature>
<dbReference type="Pfam" id="PF00041">
    <property type="entry name" value="fn3"/>
    <property type="match status" value="2"/>
</dbReference>
<organism evidence="2 3">
    <name type="scientific">Leptobrachium leishanense</name>
    <name type="common">Leishan spiny toad</name>
    <dbReference type="NCBI Taxonomy" id="445787"/>
    <lineage>
        <taxon>Eukaryota</taxon>
        <taxon>Metazoa</taxon>
        <taxon>Chordata</taxon>
        <taxon>Craniata</taxon>
        <taxon>Vertebrata</taxon>
        <taxon>Euteleostomi</taxon>
        <taxon>Amphibia</taxon>
        <taxon>Batrachia</taxon>
        <taxon>Anura</taxon>
        <taxon>Pelobatoidea</taxon>
        <taxon>Megophryidae</taxon>
        <taxon>Leptobrachium</taxon>
    </lineage>
</organism>
<name>A0A8C5WGH5_9ANUR</name>
<dbReference type="OrthoDB" id="9908419at2759"/>
<reference evidence="2" key="1">
    <citation type="submission" date="2025-08" db="UniProtKB">
        <authorList>
            <consortium name="Ensembl"/>
        </authorList>
    </citation>
    <scope>IDENTIFICATION</scope>
</reference>
<dbReference type="SUPFAM" id="SSF49265">
    <property type="entry name" value="Fibronectin type III"/>
    <property type="match status" value="5"/>
</dbReference>
<dbReference type="Gene3D" id="2.60.40.10">
    <property type="entry name" value="Immunoglobulins"/>
    <property type="match status" value="4"/>
</dbReference>
<proteinExistence type="predicted"/>
<feature type="domain" description="Fibronectin type-III" evidence="1">
    <location>
        <begin position="404"/>
        <end position="493"/>
    </location>
</feature>
<feature type="domain" description="Fibronectin type-III" evidence="1">
    <location>
        <begin position="232"/>
        <end position="317"/>
    </location>
</feature>